<evidence type="ECO:0000256" key="1">
    <source>
        <dbReference type="ARBA" id="ARBA00004141"/>
    </source>
</evidence>
<dbReference type="PANTHER" id="PTHR43791">
    <property type="entry name" value="PERMEASE-RELATED"/>
    <property type="match status" value="1"/>
</dbReference>
<name>A0A2U1IVY9_SMIAN</name>
<accession>A0A2U1IVY9</accession>
<feature type="transmembrane region" description="Helical" evidence="6">
    <location>
        <begin position="152"/>
        <end position="169"/>
    </location>
</feature>
<dbReference type="AlphaFoldDB" id="A0A2U1IVY9"/>
<feature type="transmembrane region" description="Helical" evidence="6">
    <location>
        <begin position="427"/>
        <end position="447"/>
    </location>
</feature>
<feature type="transmembrane region" description="Helical" evidence="6">
    <location>
        <begin position="388"/>
        <end position="407"/>
    </location>
</feature>
<organism evidence="7 8">
    <name type="scientific">Smittium angustum</name>
    <dbReference type="NCBI Taxonomy" id="133377"/>
    <lineage>
        <taxon>Eukaryota</taxon>
        <taxon>Fungi</taxon>
        <taxon>Fungi incertae sedis</taxon>
        <taxon>Zoopagomycota</taxon>
        <taxon>Kickxellomycotina</taxon>
        <taxon>Harpellomycetes</taxon>
        <taxon>Harpellales</taxon>
        <taxon>Legeriomycetaceae</taxon>
        <taxon>Smittium</taxon>
    </lineage>
</organism>
<comment type="subcellular location">
    <subcellularLocation>
        <location evidence="1">Membrane</location>
        <topology evidence="1">Multi-pass membrane protein</topology>
    </subcellularLocation>
</comment>
<dbReference type="GO" id="GO:0016020">
    <property type="term" value="C:membrane"/>
    <property type="evidence" value="ECO:0007669"/>
    <property type="project" value="UniProtKB-SubCell"/>
</dbReference>
<keyword evidence="4 6" id="KW-1133">Transmembrane helix</keyword>
<evidence type="ECO:0000313" key="7">
    <source>
        <dbReference type="EMBL" id="PVZ96960.1"/>
    </source>
</evidence>
<keyword evidence="2" id="KW-0813">Transport</keyword>
<evidence type="ECO:0000256" key="5">
    <source>
        <dbReference type="ARBA" id="ARBA00023136"/>
    </source>
</evidence>
<feature type="transmembrane region" description="Helical" evidence="6">
    <location>
        <begin position="296"/>
        <end position="316"/>
    </location>
</feature>
<dbReference type="GO" id="GO:0022857">
    <property type="term" value="F:transmembrane transporter activity"/>
    <property type="evidence" value="ECO:0007669"/>
    <property type="project" value="TreeGrafter"/>
</dbReference>
<comment type="caution">
    <text evidence="7">The sequence shown here is derived from an EMBL/GenBank/DDBJ whole genome shotgun (WGS) entry which is preliminary data.</text>
</comment>
<keyword evidence="5 6" id="KW-0472">Membrane</keyword>
<gene>
    <name evidence="7" type="ORF">BB558_007106</name>
</gene>
<feature type="transmembrane region" description="Helical" evidence="6">
    <location>
        <begin position="323"/>
        <end position="344"/>
    </location>
</feature>
<evidence type="ECO:0000256" key="6">
    <source>
        <dbReference type="SAM" id="Phobius"/>
    </source>
</evidence>
<feature type="transmembrane region" description="Helical" evidence="6">
    <location>
        <begin position="96"/>
        <end position="114"/>
    </location>
</feature>
<evidence type="ECO:0000313" key="8">
    <source>
        <dbReference type="Proteomes" id="UP000245591"/>
    </source>
</evidence>
<keyword evidence="8" id="KW-1185">Reference proteome</keyword>
<proteinExistence type="predicted"/>
<reference evidence="7 8" key="1">
    <citation type="journal article" date="2018" name="MBio">
        <title>Comparative Genomics Reveals the Core Gene Toolbox for the Fungus-Insect Symbiosis.</title>
        <authorList>
            <person name="Wang Y."/>
            <person name="Stata M."/>
            <person name="Wang W."/>
            <person name="Stajich J.E."/>
            <person name="White M.M."/>
            <person name="Moncalvo J.M."/>
        </authorList>
    </citation>
    <scope>NUCLEOTIDE SEQUENCE [LARGE SCALE GENOMIC DNA]</scope>
    <source>
        <strain evidence="7 8">AUS-126-30</strain>
    </source>
</reference>
<evidence type="ECO:0008006" key="9">
    <source>
        <dbReference type="Google" id="ProtNLM"/>
    </source>
</evidence>
<evidence type="ECO:0000256" key="2">
    <source>
        <dbReference type="ARBA" id="ARBA00022448"/>
    </source>
</evidence>
<dbReference type="PANTHER" id="PTHR43791:SF36">
    <property type="entry name" value="TRANSPORTER, PUTATIVE (AFU_ORTHOLOGUE AFUA_6G08340)-RELATED"/>
    <property type="match status" value="1"/>
</dbReference>
<keyword evidence="3 6" id="KW-0812">Transmembrane</keyword>
<feature type="transmembrane region" description="Helical" evidence="6">
    <location>
        <begin position="35"/>
        <end position="55"/>
    </location>
</feature>
<protein>
    <recommendedName>
        <fullName evidence="9">Transmembrane protein</fullName>
    </recommendedName>
</protein>
<evidence type="ECO:0000256" key="3">
    <source>
        <dbReference type="ARBA" id="ARBA00022692"/>
    </source>
</evidence>
<feature type="transmembrane region" description="Helical" evidence="6">
    <location>
        <begin position="350"/>
        <end position="368"/>
    </location>
</feature>
<dbReference type="InterPro" id="IPR036259">
    <property type="entry name" value="MFS_trans_sf"/>
</dbReference>
<feature type="transmembrane region" description="Helical" evidence="6">
    <location>
        <begin position="189"/>
        <end position="209"/>
    </location>
</feature>
<dbReference type="Proteomes" id="UP000245591">
    <property type="component" value="Unassembled WGS sequence"/>
</dbReference>
<feature type="transmembrane region" description="Helical" evidence="6">
    <location>
        <begin position="257"/>
        <end position="276"/>
    </location>
</feature>
<dbReference type="SUPFAM" id="SSF103473">
    <property type="entry name" value="MFS general substrate transporter"/>
    <property type="match status" value="1"/>
</dbReference>
<feature type="transmembrane region" description="Helical" evidence="6">
    <location>
        <begin position="126"/>
        <end position="145"/>
    </location>
</feature>
<dbReference type="Gene3D" id="1.20.1250.20">
    <property type="entry name" value="MFS general substrate transporter like domains"/>
    <property type="match status" value="1"/>
</dbReference>
<evidence type="ECO:0000256" key="4">
    <source>
        <dbReference type="ARBA" id="ARBA00022989"/>
    </source>
</evidence>
<sequence length="457" mass="51899">MNTLTNDNKSLESSVVNEPPPKLPNSILKKFDKRITFPLLLIYTVMGFGDSVAHFDENFVVQLCLSFGYLKTTVLLAILLAGVPFFKFFVRSEPKWVISIATFAYGVSSIIYPFQSQPAIQFTLTSIKSVSYSFFHYMGMLYLTLWFPKSKLYSRIVLIFIFLCIPGALGMSKVKYSPLKFYNQTLSDITNYVCGSLTIIAGILSFFMLEGYPDEAKFLTEKERKNTAKLLSFDRGLIPDSGERGFQFSKALKNGKFVMTIIFDMAFSTLHTTLLISFVQRNSIETSIDDQTKQHSLYSILSHYASVIACVLLLFFRRPTERFIVILNILFKFALVFTITTILLSGLTKLYVPTVITGLVSYLLFDSIRMHVFVSLFTLTNNPNKKMFLVTSFVVFCGIPVFLLYSWYTFEGFGVSDQTYGNFHRAYEIVVIFVAIPLSYFAAKATVGPLNGHKKYL</sequence>
<feature type="transmembrane region" description="Helical" evidence="6">
    <location>
        <begin position="67"/>
        <end position="89"/>
    </location>
</feature>
<dbReference type="EMBL" id="MBFU01001056">
    <property type="protein sequence ID" value="PVZ96960.1"/>
    <property type="molecule type" value="Genomic_DNA"/>
</dbReference>